<dbReference type="STRING" id="933059.SAMN04488103_104121"/>
<gene>
    <name evidence="1" type="ORF">SAMN04488103_104121</name>
</gene>
<accession>A0A1H8FCS0</accession>
<name>A0A1H8FCS0_9RHOB</name>
<dbReference type="AlphaFoldDB" id="A0A1H8FCS0"/>
<keyword evidence="2" id="KW-1185">Reference proteome</keyword>
<reference evidence="1 2" key="1">
    <citation type="submission" date="2016-10" db="EMBL/GenBank/DDBJ databases">
        <authorList>
            <person name="de Groot N.N."/>
        </authorList>
    </citation>
    <scope>NUCLEOTIDE SEQUENCE [LARGE SCALE GENOMIC DNA]</scope>
    <source>
        <strain evidence="1 2">DSM 3857</strain>
    </source>
</reference>
<evidence type="ECO:0000313" key="2">
    <source>
        <dbReference type="Proteomes" id="UP000198761"/>
    </source>
</evidence>
<protein>
    <submittedName>
        <fullName evidence="1">Uncharacterized protein</fullName>
    </submittedName>
</protein>
<dbReference type="OrthoDB" id="7838422at2"/>
<proteinExistence type="predicted"/>
<dbReference type="Proteomes" id="UP000198761">
    <property type="component" value="Unassembled WGS sequence"/>
</dbReference>
<evidence type="ECO:0000313" key="1">
    <source>
        <dbReference type="EMBL" id="SEN29345.1"/>
    </source>
</evidence>
<sequence length="206" mass="22072">MKPGPFVTLLALLARVDEKTLSVLARALRDADLLDKGGRGRSGIEVDAAYLATVLIARMGTDKPARAVEAFQRFAGMQLLNTGMHGEVASLLPDPDHSLLDFMVRICDPALDLNVTPEFEVSFVGAAAVDVIRAGKTVLMYGDRAGLEHDAAALAEAQGDAEREEKILFRAYMGKNALHGIVESRSFTSTWLQGLKSMVFAARGGG</sequence>
<organism evidence="1 2">
    <name type="scientific">Gemmobacter aquatilis</name>
    <dbReference type="NCBI Taxonomy" id="933059"/>
    <lineage>
        <taxon>Bacteria</taxon>
        <taxon>Pseudomonadati</taxon>
        <taxon>Pseudomonadota</taxon>
        <taxon>Alphaproteobacteria</taxon>
        <taxon>Rhodobacterales</taxon>
        <taxon>Paracoccaceae</taxon>
        <taxon>Gemmobacter</taxon>
    </lineage>
</organism>
<dbReference type="EMBL" id="FOCE01000004">
    <property type="protein sequence ID" value="SEN29345.1"/>
    <property type="molecule type" value="Genomic_DNA"/>
</dbReference>